<keyword evidence="2" id="KW-1185">Reference proteome</keyword>
<name>A0A3M8WYH0_9ACTN</name>
<sequence length="125" mass="13346">MFTMAIPERSAAQVVVALSGHSKEDADAVFGVLHACYPSGPATDAQPREEAEGHPTVWSATFEVSGARQELAPTPLGAPLTADLQGGPREVEQLRDVLATAFAVRDEGRAAGDQERELHLRLESR</sequence>
<organism evidence="1 2">
    <name type="scientific">Streptomyces botrytidirepellens</name>
    <dbReference type="NCBI Taxonomy" id="2486417"/>
    <lineage>
        <taxon>Bacteria</taxon>
        <taxon>Bacillati</taxon>
        <taxon>Actinomycetota</taxon>
        <taxon>Actinomycetes</taxon>
        <taxon>Kitasatosporales</taxon>
        <taxon>Streptomycetaceae</taxon>
        <taxon>Streptomyces</taxon>
    </lineage>
</organism>
<gene>
    <name evidence="1" type="ORF">EEJ42_06645</name>
</gene>
<evidence type="ECO:0000313" key="1">
    <source>
        <dbReference type="EMBL" id="RNG34100.1"/>
    </source>
</evidence>
<dbReference type="EMBL" id="RIBZ01000088">
    <property type="protein sequence ID" value="RNG34100.1"/>
    <property type="molecule type" value="Genomic_DNA"/>
</dbReference>
<protein>
    <submittedName>
        <fullName evidence="1">Uncharacterized protein</fullName>
    </submittedName>
</protein>
<proteinExistence type="predicted"/>
<reference evidence="1 2" key="1">
    <citation type="submission" date="2018-11" db="EMBL/GenBank/DDBJ databases">
        <title>The Potential of Streptomyces as Biocontrol Agents against the Tomato grey mould, Botrytis cinerea (Gray mold) Frontiers in Microbiology.</title>
        <authorList>
            <person name="Li D."/>
        </authorList>
    </citation>
    <scope>NUCLEOTIDE SEQUENCE [LARGE SCALE GENOMIC DNA]</scope>
    <source>
        <strain evidence="1 2">NEAU-LD23</strain>
    </source>
</reference>
<dbReference type="AlphaFoldDB" id="A0A3M8WYH0"/>
<dbReference type="Proteomes" id="UP000275401">
    <property type="component" value="Unassembled WGS sequence"/>
</dbReference>
<comment type="caution">
    <text evidence="1">The sequence shown here is derived from an EMBL/GenBank/DDBJ whole genome shotgun (WGS) entry which is preliminary data.</text>
</comment>
<accession>A0A3M8WYH0</accession>
<evidence type="ECO:0000313" key="2">
    <source>
        <dbReference type="Proteomes" id="UP000275401"/>
    </source>
</evidence>